<evidence type="ECO:0000256" key="3">
    <source>
        <dbReference type="ARBA" id="ARBA00022980"/>
    </source>
</evidence>
<keyword evidence="5" id="KW-0687">Ribonucleoprotein</keyword>
<dbReference type="Pfam" id="PF05046">
    <property type="entry name" value="Img2"/>
    <property type="match status" value="1"/>
</dbReference>
<comment type="caution">
    <text evidence="8">The sequence shown here is derived from an EMBL/GenBank/DDBJ whole genome shotgun (WGS) entry which is preliminary data.</text>
</comment>
<evidence type="ECO:0000256" key="4">
    <source>
        <dbReference type="ARBA" id="ARBA00023128"/>
    </source>
</evidence>
<sequence>MATFTVSLLRTCNKCRQIIKPSLSFARNTYLNSRLKCEQNVRLLTTAPPPLNNSSLNEENVAEKPDYPTDFEVSYDEFKYVLPLLPRPTVPELPKHATFPTPSGWFPPNEELIAKQTFLIRRTKNHLLPVYPELKRVQVGPYKAIKHSVIIRKIEGDIWALEAELREYLLEKTGLKVIKTQVHEVGRFIRIRGMHRPLVAEFMFERGM</sequence>
<evidence type="ECO:0000313" key="8">
    <source>
        <dbReference type="EMBL" id="CAL1527788.1"/>
    </source>
</evidence>
<protein>
    <recommendedName>
        <fullName evidence="6">Large ribosomal subunit protein mL49</fullName>
    </recommendedName>
    <alternativeName>
        <fullName evidence="7">39S ribosomal protein L49, mitochondrial</fullName>
    </alternativeName>
</protein>
<dbReference type="PANTHER" id="PTHR13477:SF0">
    <property type="entry name" value="LARGE RIBOSOMAL SUBUNIT PROTEIN ML49"/>
    <property type="match status" value="1"/>
</dbReference>
<dbReference type="GO" id="GO:0003735">
    <property type="term" value="F:structural constituent of ribosome"/>
    <property type="evidence" value="ECO:0007669"/>
    <property type="project" value="InterPro"/>
</dbReference>
<dbReference type="Gene3D" id="3.30.780.10">
    <property type="entry name" value="SUI1-like domain"/>
    <property type="match status" value="1"/>
</dbReference>
<evidence type="ECO:0000256" key="6">
    <source>
        <dbReference type="ARBA" id="ARBA00035191"/>
    </source>
</evidence>
<dbReference type="PANTHER" id="PTHR13477">
    <property type="entry name" value="MITOCHONDRIAL 39S RIBOSOMAL PROTEIN L49"/>
    <property type="match status" value="1"/>
</dbReference>
<comment type="subcellular location">
    <subcellularLocation>
        <location evidence="1">Mitochondrion</location>
    </subcellularLocation>
</comment>
<evidence type="ECO:0000313" key="9">
    <source>
        <dbReference type="Proteomes" id="UP001497497"/>
    </source>
</evidence>
<dbReference type="AlphaFoldDB" id="A0AAV2H309"/>
<keyword evidence="9" id="KW-1185">Reference proteome</keyword>
<name>A0AAV2H309_LYMST</name>
<accession>A0AAV2H309</accession>
<gene>
    <name evidence="8" type="ORF">GSLYS_00001958001</name>
</gene>
<dbReference type="Proteomes" id="UP001497497">
    <property type="component" value="Unassembled WGS sequence"/>
</dbReference>
<dbReference type="InterPro" id="IPR007740">
    <property type="entry name" value="Ribosomal_mL49"/>
</dbReference>
<organism evidence="8 9">
    <name type="scientific">Lymnaea stagnalis</name>
    <name type="common">Great pond snail</name>
    <name type="synonym">Helix stagnalis</name>
    <dbReference type="NCBI Taxonomy" id="6523"/>
    <lineage>
        <taxon>Eukaryota</taxon>
        <taxon>Metazoa</taxon>
        <taxon>Spiralia</taxon>
        <taxon>Lophotrochozoa</taxon>
        <taxon>Mollusca</taxon>
        <taxon>Gastropoda</taxon>
        <taxon>Heterobranchia</taxon>
        <taxon>Euthyneura</taxon>
        <taxon>Panpulmonata</taxon>
        <taxon>Hygrophila</taxon>
        <taxon>Lymnaeoidea</taxon>
        <taxon>Lymnaeidae</taxon>
        <taxon>Lymnaea</taxon>
    </lineage>
</organism>
<evidence type="ECO:0000256" key="1">
    <source>
        <dbReference type="ARBA" id="ARBA00004173"/>
    </source>
</evidence>
<evidence type="ECO:0000256" key="7">
    <source>
        <dbReference type="ARBA" id="ARBA00035545"/>
    </source>
</evidence>
<keyword evidence="4" id="KW-0496">Mitochondrion</keyword>
<dbReference type="GO" id="GO:0005762">
    <property type="term" value="C:mitochondrial large ribosomal subunit"/>
    <property type="evidence" value="ECO:0007669"/>
    <property type="project" value="TreeGrafter"/>
</dbReference>
<reference evidence="8 9" key="1">
    <citation type="submission" date="2024-04" db="EMBL/GenBank/DDBJ databases">
        <authorList>
            <consortium name="Genoscope - CEA"/>
            <person name="William W."/>
        </authorList>
    </citation>
    <scope>NUCLEOTIDE SEQUENCE [LARGE SCALE GENOMIC DNA]</scope>
</reference>
<keyword evidence="3" id="KW-0689">Ribosomal protein</keyword>
<evidence type="ECO:0000256" key="2">
    <source>
        <dbReference type="ARBA" id="ARBA00005677"/>
    </source>
</evidence>
<dbReference type="EMBL" id="CAXITT010000022">
    <property type="protein sequence ID" value="CAL1527788.1"/>
    <property type="molecule type" value="Genomic_DNA"/>
</dbReference>
<comment type="similarity">
    <text evidence="2">Belongs to the mitochondrion-specific ribosomal protein mL49 family.</text>
</comment>
<dbReference type="FunFam" id="3.30.780.10:FF:000009">
    <property type="entry name" value="39S ribosomal protein L49, mitochondrial"/>
    <property type="match status" value="1"/>
</dbReference>
<proteinExistence type="inferred from homology"/>
<dbReference type="GO" id="GO:0006412">
    <property type="term" value="P:translation"/>
    <property type="evidence" value="ECO:0007669"/>
    <property type="project" value="InterPro"/>
</dbReference>
<evidence type="ECO:0000256" key="5">
    <source>
        <dbReference type="ARBA" id="ARBA00023274"/>
    </source>
</evidence>